<feature type="region of interest" description="Disordered" evidence="1">
    <location>
        <begin position="488"/>
        <end position="518"/>
    </location>
</feature>
<keyword evidence="4" id="KW-1185">Reference proteome</keyword>
<name>A0AAD6XKT4_9AGAR</name>
<feature type="transmembrane region" description="Helical" evidence="2">
    <location>
        <begin position="32"/>
        <end position="51"/>
    </location>
</feature>
<feature type="compositionally biased region" description="Basic and acidic residues" evidence="1">
    <location>
        <begin position="508"/>
        <end position="518"/>
    </location>
</feature>
<proteinExistence type="predicted"/>
<evidence type="ECO:0000313" key="4">
    <source>
        <dbReference type="Proteomes" id="UP001222325"/>
    </source>
</evidence>
<evidence type="ECO:0000313" key="3">
    <source>
        <dbReference type="EMBL" id="KAJ7085493.1"/>
    </source>
</evidence>
<sequence>MPLFQRISAEVASFRLGYSPQRPYPGRWTTPLVLLGFLLVSVVLAIINIPLSAYTTDQEFTYHPNATLPPLPFSSLIPSILQHPTGVFSPQVLSVGNVIQLNSSVFNFTVAGAFDDNTGPVSSFSYYNNPLSDGCDIARMTAYMQKAMTGDPATILQLTVTVSCHNPTHFMLDWNGTVYLDKDFLSFGSSPVRDDLSLLASDLVILFEIWDLLATTDIVPLFNYGITVEPSLPVCLVVVEQQMSVGPPPKGSKSEPLGRTPTDVDLVPRRLGQVKDPNWSGLDTLLHNTLQSLYHVVRLELGIILENQIYLVAGMYNRSISDVYVPSFIEADDGVMDELTAANDSRRETSNATVMAKWVQCVEVFERSARVPVMPYLRPIPRLKPLGSAVTSVFVSTFAMLSVLWTIFGIIAGAFAKERAEDEADRKDLETAASLLSCEKYGDLEEQKGGNADSENDLENSTKAQLLHRLARAVEANSSAIAEIQRFQMRMRTAPETDSSTGKSNTDNGKEEQRLDKW</sequence>
<evidence type="ECO:0008006" key="5">
    <source>
        <dbReference type="Google" id="ProtNLM"/>
    </source>
</evidence>
<dbReference type="Proteomes" id="UP001222325">
    <property type="component" value="Unassembled WGS sequence"/>
</dbReference>
<feature type="compositionally biased region" description="Polar residues" evidence="1">
    <location>
        <begin position="496"/>
        <end position="507"/>
    </location>
</feature>
<reference evidence="3" key="1">
    <citation type="submission" date="2023-03" db="EMBL/GenBank/DDBJ databases">
        <title>Massive genome expansion in bonnet fungi (Mycena s.s.) driven by repeated elements and novel gene families across ecological guilds.</title>
        <authorList>
            <consortium name="Lawrence Berkeley National Laboratory"/>
            <person name="Harder C.B."/>
            <person name="Miyauchi S."/>
            <person name="Viragh M."/>
            <person name="Kuo A."/>
            <person name="Thoen E."/>
            <person name="Andreopoulos B."/>
            <person name="Lu D."/>
            <person name="Skrede I."/>
            <person name="Drula E."/>
            <person name="Henrissat B."/>
            <person name="Morin E."/>
            <person name="Kohler A."/>
            <person name="Barry K."/>
            <person name="LaButti K."/>
            <person name="Morin E."/>
            <person name="Salamov A."/>
            <person name="Lipzen A."/>
            <person name="Mereny Z."/>
            <person name="Hegedus B."/>
            <person name="Baldrian P."/>
            <person name="Stursova M."/>
            <person name="Weitz H."/>
            <person name="Taylor A."/>
            <person name="Grigoriev I.V."/>
            <person name="Nagy L.G."/>
            <person name="Martin F."/>
            <person name="Kauserud H."/>
        </authorList>
    </citation>
    <scope>NUCLEOTIDE SEQUENCE</scope>
    <source>
        <strain evidence="3">CBHHK173m</strain>
    </source>
</reference>
<dbReference type="EMBL" id="JARJCN010000034">
    <property type="protein sequence ID" value="KAJ7085493.1"/>
    <property type="molecule type" value="Genomic_DNA"/>
</dbReference>
<evidence type="ECO:0000256" key="2">
    <source>
        <dbReference type="SAM" id="Phobius"/>
    </source>
</evidence>
<dbReference type="AlphaFoldDB" id="A0AAD6XKT4"/>
<organism evidence="3 4">
    <name type="scientific">Mycena belliarum</name>
    <dbReference type="NCBI Taxonomy" id="1033014"/>
    <lineage>
        <taxon>Eukaryota</taxon>
        <taxon>Fungi</taxon>
        <taxon>Dikarya</taxon>
        <taxon>Basidiomycota</taxon>
        <taxon>Agaricomycotina</taxon>
        <taxon>Agaricomycetes</taxon>
        <taxon>Agaricomycetidae</taxon>
        <taxon>Agaricales</taxon>
        <taxon>Marasmiineae</taxon>
        <taxon>Mycenaceae</taxon>
        <taxon>Mycena</taxon>
    </lineage>
</organism>
<gene>
    <name evidence="3" type="ORF">B0H15DRAFT_951095</name>
</gene>
<comment type="caution">
    <text evidence="3">The sequence shown here is derived from an EMBL/GenBank/DDBJ whole genome shotgun (WGS) entry which is preliminary data.</text>
</comment>
<feature type="transmembrane region" description="Helical" evidence="2">
    <location>
        <begin position="393"/>
        <end position="416"/>
    </location>
</feature>
<evidence type="ECO:0000256" key="1">
    <source>
        <dbReference type="SAM" id="MobiDB-lite"/>
    </source>
</evidence>
<protein>
    <recommendedName>
        <fullName evidence="5">Transmembrane protein</fullName>
    </recommendedName>
</protein>
<keyword evidence="2" id="KW-0472">Membrane</keyword>
<keyword evidence="2" id="KW-1133">Transmembrane helix</keyword>
<keyword evidence="2" id="KW-0812">Transmembrane</keyword>
<accession>A0AAD6XKT4</accession>